<reference evidence="8 9" key="1">
    <citation type="submission" date="2014-06" db="EMBL/GenBank/DDBJ databases">
        <title>Evolutionary Origins and Diversification of the Mycorrhizal Mutualists.</title>
        <authorList>
            <consortium name="DOE Joint Genome Institute"/>
            <consortium name="Mycorrhizal Genomics Consortium"/>
            <person name="Kohler A."/>
            <person name="Kuo A."/>
            <person name="Nagy L.G."/>
            <person name="Floudas D."/>
            <person name="Copeland A."/>
            <person name="Barry K.W."/>
            <person name="Cichocki N."/>
            <person name="Veneault-Fourrey C."/>
            <person name="LaButti K."/>
            <person name="Lindquist E.A."/>
            <person name="Lipzen A."/>
            <person name="Lundell T."/>
            <person name="Morin E."/>
            <person name="Murat C."/>
            <person name="Riley R."/>
            <person name="Ohm R."/>
            <person name="Sun H."/>
            <person name="Tunlid A."/>
            <person name="Henrissat B."/>
            <person name="Grigoriev I.V."/>
            <person name="Hibbett D.S."/>
            <person name="Martin F."/>
        </authorList>
    </citation>
    <scope>NUCLEOTIDE SEQUENCE [LARGE SCALE GENOMIC DNA]</scope>
    <source>
        <strain evidence="8 9">FD-325 SS-3</strain>
    </source>
</reference>
<evidence type="ECO:0000313" key="9">
    <source>
        <dbReference type="Proteomes" id="UP000053263"/>
    </source>
</evidence>
<feature type="transmembrane region" description="Helical" evidence="6">
    <location>
        <begin position="373"/>
        <end position="394"/>
    </location>
</feature>
<dbReference type="PANTHER" id="PTHR23502:SF134">
    <property type="entry name" value="MAJOR FACILITATOR SUPERFAMILY (MFS) PROFILE DOMAIN-CONTAINING PROTEIN-RELATED"/>
    <property type="match status" value="1"/>
</dbReference>
<dbReference type="CDD" id="cd17323">
    <property type="entry name" value="MFS_Tpo1_MDR_like"/>
    <property type="match status" value="1"/>
</dbReference>
<dbReference type="GO" id="GO:0005886">
    <property type="term" value="C:plasma membrane"/>
    <property type="evidence" value="ECO:0007669"/>
    <property type="project" value="TreeGrafter"/>
</dbReference>
<dbReference type="GO" id="GO:0140115">
    <property type="term" value="P:export across plasma membrane"/>
    <property type="evidence" value="ECO:0007669"/>
    <property type="project" value="UniProtKB-ARBA"/>
</dbReference>
<evidence type="ECO:0000256" key="4">
    <source>
        <dbReference type="ARBA" id="ARBA00023136"/>
    </source>
</evidence>
<feature type="transmembrane region" description="Helical" evidence="6">
    <location>
        <begin position="469"/>
        <end position="490"/>
    </location>
</feature>
<dbReference type="SUPFAM" id="SSF103473">
    <property type="entry name" value="MFS general substrate transporter"/>
    <property type="match status" value="1"/>
</dbReference>
<feature type="transmembrane region" description="Helical" evidence="6">
    <location>
        <begin position="132"/>
        <end position="158"/>
    </location>
</feature>
<keyword evidence="2 6" id="KW-0812">Transmembrane</keyword>
<dbReference type="FunFam" id="1.20.1250.20:FF:000082">
    <property type="entry name" value="MFS multidrug transporter, putative"/>
    <property type="match status" value="1"/>
</dbReference>
<dbReference type="InterPro" id="IPR020846">
    <property type="entry name" value="MFS_dom"/>
</dbReference>
<feature type="transmembrane region" description="Helical" evidence="6">
    <location>
        <begin position="217"/>
        <end position="239"/>
    </location>
</feature>
<feature type="transmembrane region" description="Helical" evidence="6">
    <location>
        <begin position="193"/>
        <end position="211"/>
    </location>
</feature>
<evidence type="ECO:0000256" key="2">
    <source>
        <dbReference type="ARBA" id="ARBA00022692"/>
    </source>
</evidence>
<feature type="transmembrane region" description="Helical" evidence="6">
    <location>
        <begin position="334"/>
        <end position="352"/>
    </location>
</feature>
<dbReference type="Gene3D" id="1.20.1250.20">
    <property type="entry name" value="MFS general substrate transporter like domains"/>
    <property type="match status" value="1"/>
</dbReference>
<dbReference type="AlphaFoldDB" id="A0A0C9T7J7"/>
<dbReference type="PANTHER" id="PTHR23502">
    <property type="entry name" value="MAJOR FACILITATOR SUPERFAMILY"/>
    <property type="match status" value="1"/>
</dbReference>
<feature type="transmembrane region" description="Helical" evidence="6">
    <location>
        <begin position="99"/>
        <end position="120"/>
    </location>
</feature>
<keyword evidence="9" id="KW-1185">Reference proteome</keyword>
<evidence type="ECO:0000259" key="7">
    <source>
        <dbReference type="PROSITE" id="PS50850"/>
    </source>
</evidence>
<evidence type="ECO:0000256" key="5">
    <source>
        <dbReference type="SAM" id="MobiDB-lite"/>
    </source>
</evidence>
<dbReference type="OrthoDB" id="5376138at2759"/>
<keyword evidence="4 6" id="KW-0472">Membrane</keyword>
<dbReference type="InterPro" id="IPR036259">
    <property type="entry name" value="MFS_trans_sf"/>
</dbReference>
<name>A0A0C9T7J7_PLICR</name>
<evidence type="ECO:0000256" key="1">
    <source>
        <dbReference type="ARBA" id="ARBA00004141"/>
    </source>
</evidence>
<feature type="transmembrane region" description="Helical" evidence="6">
    <location>
        <begin position="400"/>
        <end position="427"/>
    </location>
</feature>
<feature type="domain" description="Major facilitator superfamily (MFS) profile" evidence="7">
    <location>
        <begin position="65"/>
        <end position="492"/>
    </location>
</feature>
<sequence length="535" mass="57734">MVSWSREDTLLSVHSPENGDDKITPAAPVKAEHPGPSDGSTVVISFSKPDAGNPFDWSPTKKWITILTAELYSMATAMNAVGYGEGVGSMQRELHCSNLAATSGTASHLIVCAIAPLVLAPISEQFGRRYMMLISGIVFTLCYLPQALATDIALVIVFRGVQGAAASSANSLVGGVVADVFPAETRGFPMSIYALLILAGQGVGALVFGWVEMELGFRWIAWINMIIGAALLVAMYFLLVETRGSAILDARARALTRETGIPHIADTKDRSHTGSMFQLIRTTAARPIVFLLTEPVVAAMATWAALLWGVVFILFSAVPLIYEQYGFTVGQTGSVFATTIIGAILGTFAARYQDHLYDRDAKKTAHGRAPPESRLYAASVRGVLIPIALFWFAWSGRPSVHWIVPTLALVLFNFALFPIYLAVFSYLADSYEQYGSSAIAAQSFLRNVFAGGFPLFTEVMYTRLGYPQASSLLGALAFAFSVVPFLLIAYGPRIRKRSRVAKQIAWQQERRAAAAETNATAAAGCAQEPKHDDLA</sequence>
<feature type="transmembrane region" description="Helical" evidence="6">
    <location>
        <begin position="296"/>
        <end position="322"/>
    </location>
</feature>
<dbReference type="GO" id="GO:0042908">
    <property type="term" value="P:xenobiotic transport"/>
    <property type="evidence" value="ECO:0007669"/>
    <property type="project" value="UniProtKB-ARBA"/>
</dbReference>
<keyword evidence="3 6" id="KW-1133">Transmembrane helix</keyword>
<dbReference type="InterPro" id="IPR005829">
    <property type="entry name" value="Sugar_transporter_CS"/>
</dbReference>
<evidence type="ECO:0000256" key="3">
    <source>
        <dbReference type="ARBA" id="ARBA00022989"/>
    </source>
</evidence>
<feature type="region of interest" description="Disordered" evidence="5">
    <location>
        <begin position="1"/>
        <end position="38"/>
    </location>
</feature>
<dbReference type="PROSITE" id="PS50850">
    <property type="entry name" value="MFS"/>
    <property type="match status" value="1"/>
</dbReference>
<dbReference type="Proteomes" id="UP000053263">
    <property type="component" value="Unassembled WGS sequence"/>
</dbReference>
<evidence type="ECO:0000256" key="6">
    <source>
        <dbReference type="SAM" id="Phobius"/>
    </source>
</evidence>
<organism evidence="8 9">
    <name type="scientific">Plicaturopsis crispa FD-325 SS-3</name>
    <dbReference type="NCBI Taxonomy" id="944288"/>
    <lineage>
        <taxon>Eukaryota</taxon>
        <taxon>Fungi</taxon>
        <taxon>Dikarya</taxon>
        <taxon>Basidiomycota</taxon>
        <taxon>Agaricomycotina</taxon>
        <taxon>Agaricomycetes</taxon>
        <taxon>Agaricomycetidae</taxon>
        <taxon>Amylocorticiales</taxon>
        <taxon>Amylocorticiaceae</taxon>
        <taxon>Plicatura</taxon>
        <taxon>Plicaturopsis crispa</taxon>
    </lineage>
</organism>
<evidence type="ECO:0000313" key="8">
    <source>
        <dbReference type="EMBL" id="KII84153.1"/>
    </source>
</evidence>
<dbReference type="Pfam" id="PF07690">
    <property type="entry name" value="MFS_1"/>
    <property type="match status" value="1"/>
</dbReference>
<dbReference type="EMBL" id="KN832572">
    <property type="protein sequence ID" value="KII84153.1"/>
    <property type="molecule type" value="Genomic_DNA"/>
</dbReference>
<dbReference type="GO" id="GO:0022857">
    <property type="term" value="F:transmembrane transporter activity"/>
    <property type="evidence" value="ECO:0007669"/>
    <property type="project" value="InterPro"/>
</dbReference>
<comment type="subcellular location">
    <subcellularLocation>
        <location evidence="1">Membrane</location>
        <topology evidence="1">Multi-pass membrane protein</topology>
    </subcellularLocation>
</comment>
<dbReference type="PROSITE" id="PS00216">
    <property type="entry name" value="SUGAR_TRANSPORT_1"/>
    <property type="match status" value="1"/>
</dbReference>
<dbReference type="InterPro" id="IPR011701">
    <property type="entry name" value="MFS"/>
</dbReference>
<accession>A0A0C9T7J7</accession>
<proteinExistence type="predicted"/>
<feature type="transmembrane region" description="Helical" evidence="6">
    <location>
        <begin position="439"/>
        <end position="457"/>
    </location>
</feature>
<gene>
    <name evidence="8" type="ORF">PLICRDRAFT_46519</name>
</gene>
<protein>
    <recommendedName>
        <fullName evidence="7">Major facilitator superfamily (MFS) profile domain-containing protein</fullName>
    </recommendedName>
</protein>
<dbReference type="HOGENOM" id="CLU_008455_11_6_1"/>